<dbReference type="EMBL" id="CAUYUJ010016848">
    <property type="protein sequence ID" value="CAK0869423.1"/>
    <property type="molecule type" value="Genomic_DNA"/>
</dbReference>
<dbReference type="Gene3D" id="3.40.50.80">
    <property type="entry name" value="Nucleotide-binding domain of ferredoxin-NADP reductase (FNR) module"/>
    <property type="match status" value="1"/>
</dbReference>
<protein>
    <recommendedName>
        <fullName evidence="4">FAD-binding FR-type domain-containing protein</fullName>
    </recommendedName>
</protein>
<comment type="caution">
    <text evidence="5">The sequence shown here is derived from an EMBL/GenBank/DDBJ whole genome shotgun (WGS) entry which is preliminary data.</text>
</comment>
<feature type="transmembrane region" description="Helical" evidence="3">
    <location>
        <begin position="1655"/>
        <end position="1675"/>
    </location>
</feature>
<dbReference type="SUPFAM" id="SSF63380">
    <property type="entry name" value="Riboflavin synthase domain-like"/>
    <property type="match status" value="1"/>
</dbReference>
<reference evidence="5" key="1">
    <citation type="submission" date="2023-10" db="EMBL/GenBank/DDBJ databases">
        <authorList>
            <person name="Chen Y."/>
            <person name="Shah S."/>
            <person name="Dougan E. K."/>
            <person name="Thang M."/>
            <person name="Chan C."/>
        </authorList>
    </citation>
    <scope>NUCLEOTIDE SEQUENCE [LARGE SCALE GENOMIC DNA]</scope>
</reference>
<keyword evidence="3" id="KW-0812">Transmembrane</keyword>
<keyword evidence="3" id="KW-0472">Membrane</keyword>
<dbReference type="PROSITE" id="PS51384">
    <property type="entry name" value="FAD_FR"/>
    <property type="match status" value="1"/>
</dbReference>
<keyword evidence="1" id="KW-0560">Oxidoreductase</keyword>
<dbReference type="InterPro" id="IPR053320">
    <property type="entry name" value="Protein_DD3-3_O-glyco"/>
</dbReference>
<evidence type="ECO:0000256" key="1">
    <source>
        <dbReference type="ARBA" id="ARBA00023002"/>
    </source>
</evidence>
<dbReference type="Proteomes" id="UP001189429">
    <property type="component" value="Unassembled WGS sequence"/>
</dbReference>
<dbReference type="InterPro" id="IPR013121">
    <property type="entry name" value="Fe_red_NAD-bd_6"/>
</dbReference>
<organism evidence="5 6">
    <name type="scientific">Prorocentrum cordatum</name>
    <dbReference type="NCBI Taxonomy" id="2364126"/>
    <lineage>
        <taxon>Eukaryota</taxon>
        <taxon>Sar</taxon>
        <taxon>Alveolata</taxon>
        <taxon>Dinophyceae</taxon>
        <taxon>Prorocentrales</taxon>
        <taxon>Prorocentraceae</taxon>
        <taxon>Prorocentrum</taxon>
    </lineage>
</organism>
<gene>
    <name evidence="5" type="ORF">PCOR1329_LOCUS55778</name>
</gene>
<feature type="compositionally biased region" description="Low complexity" evidence="2">
    <location>
        <begin position="1090"/>
        <end position="1103"/>
    </location>
</feature>
<evidence type="ECO:0000313" key="6">
    <source>
        <dbReference type="Proteomes" id="UP001189429"/>
    </source>
</evidence>
<dbReference type="InterPro" id="IPR013112">
    <property type="entry name" value="FAD-bd_8"/>
</dbReference>
<feature type="transmembrane region" description="Helical" evidence="3">
    <location>
        <begin position="1847"/>
        <end position="1873"/>
    </location>
</feature>
<name>A0ABN9V8X1_9DINO</name>
<feature type="compositionally biased region" description="Basic and acidic residues" evidence="2">
    <location>
        <begin position="1999"/>
        <end position="2013"/>
    </location>
</feature>
<dbReference type="InterPro" id="IPR039261">
    <property type="entry name" value="FNR_nucleotide-bd"/>
</dbReference>
<dbReference type="Pfam" id="PF08022">
    <property type="entry name" value="FAD_binding_8"/>
    <property type="match status" value="1"/>
</dbReference>
<dbReference type="InterPro" id="IPR017938">
    <property type="entry name" value="Riboflavin_synthase-like_b-brl"/>
</dbReference>
<dbReference type="PANTHER" id="PTHR35170">
    <property type="entry name" value="PROTEIN DD3-3"/>
    <property type="match status" value="1"/>
</dbReference>
<accession>A0ABN9V8X1</accession>
<proteinExistence type="predicted"/>
<evidence type="ECO:0000256" key="3">
    <source>
        <dbReference type="SAM" id="Phobius"/>
    </source>
</evidence>
<dbReference type="PANTHER" id="PTHR35170:SF1">
    <property type="entry name" value="PROTEIN DD3-3"/>
    <property type="match status" value="1"/>
</dbReference>
<evidence type="ECO:0000259" key="4">
    <source>
        <dbReference type="PROSITE" id="PS51384"/>
    </source>
</evidence>
<feature type="compositionally biased region" description="Low complexity" evidence="2">
    <location>
        <begin position="2136"/>
        <end position="2146"/>
    </location>
</feature>
<evidence type="ECO:0000256" key="2">
    <source>
        <dbReference type="SAM" id="MobiDB-lite"/>
    </source>
</evidence>
<feature type="region of interest" description="Disordered" evidence="2">
    <location>
        <begin position="1019"/>
        <end position="1050"/>
    </location>
</feature>
<feature type="compositionally biased region" description="Polar residues" evidence="2">
    <location>
        <begin position="2121"/>
        <end position="2132"/>
    </location>
</feature>
<evidence type="ECO:0000313" key="5">
    <source>
        <dbReference type="EMBL" id="CAK0869423.1"/>
    </source>
</evidence>
<dbReference type="Pfam" id="PF08030">
    <property type="entry name" value="NAD_binding_6"/>
    <property type="match status" value="1"/>
</dbReference>
<sequence>MARSLEHRVLQRSQVLTLPEPPLVQLQSLQQAALRAWPPRNLPMSLLHQALALDSDAPLKILVSIACGRLARADARVRSCRGGRPGISLERVRALARRGPRQNTDVDRAGASWAILRGAGQRTRPKDERWTSERRHDVSTFVVEVAVLDASGSQRECTVVGMDAEREIAQVLDVDILLLNGTRVQEWPDRQYHVQNLPAQQKSTELAMQYLHSRLSCTPARCTPIGGFDINSGFGLANGAYGKLDMEETCFGAFHLKRSGFTGNKLYETLSYLDMACVNSYFPEAGPTFFGPISDTSTLDIGISASSLLEGVKTCTVAWKRGHKLQSLRPRWDYTKMAQALQHGVVRLEFHRDLDEKMTNITHQLAEHAEHAHPDYDYDLRAATLLETAQDHLGKNGGQNISEEVEHWRKLRLEKIRARRHTREQLAHIWQVYGMALDQHEAYLDTLKAEIRELTYQIRRPARQGYATHRKHLYQELVEARIRGHAADARRLARQLAGKAMGVKNRINCHPPSYRPTLPEILPRIERPGHEEGMGARHIDLHAEVGQFLGPREGDFLRIRTVTMEITAETLFQQLPAKLRMAKKRRSTAKWSVPVEILLMSLDPTYLAKALTTQGGAGYFTQSAEAASTYTTARSHLVEILTHCLKADQLPTKSSITEGILLDKRNQKKKMNSQRFKRGTQADCISDWKHIAQEPFIMYDELEGLRQDVSLLGFADDPLNKRLRPTGTATEAMEMTESGGPIWTRFYDQPIDMFGTIPKVLDSDGTIILRIQGQTAACGKLTKEKGNNHDLGPPQIYAMGRLLLAAKELPLDDQVKRHVDQMYADYDSYDNEQKCELVLFCKIDRAYEKEKKRATLQPAVPPPFWQQEVSARPQTSPRHPAAPRRMARRASPLRAWLAASLWVPAVRGDVYLHNPRGSNNKLSEQSNNVANNQRLFDSQNNNQGGYQIGDNCQPVCQDANRNYDESQPGAMKGQLTFYAGSELYIEWALQHSCGFGNPNTICQVILQYMCDSDNPGLRDGVKRGNENTAGGEQEIPTAEEADAKNGNGDYLLGQQEPLQFYLDCRARERNKGLYTADQKMNDIRGATATRQNPNGNGPNQRNGLECPEERDYYPYWHPTPWHDIAVITDEPERRCDYYRAESQNVKAKNYCSDPQHNNEAACVASGASWQEQPAFDEPPPQCVAGVRQRDNHNGNSEGAHPQYFIWKIPEGLEGRCALRLRYNISTGDFRPGSTASGGGPADEGRRLGRLGSAAAARRLAEEASGSVFRSQDIGSDYFFVDSAQNDPDPGSRRRSIFTGGPPVLPQDPISDFVNLGPDYLLQMNLNTDQYSRTFQDRTHSFYVNARPSEVPDGARIVNYNVRGRRGNIVQVYPAVEYDFVPNDLTVEEGDFLHFQWTGSDANNKGNDGNGRQGTDRSNLVQMDTREQNIPMSKEGHTLFYDAAGDPDNEEGLANLRKMAYLNQNYIVTCDQNPNPNEDNSVTDCQQLNGASAYFDGGVIEMKQVGEHKVMSTRNNDFSNRSQKATIRVVPKKLKWWEILLVTIGSFLGAALVSYLSAAVYAYYNPRPRVLKWFIRPQTLDEMEAKRKACKSGDNTVASGQVTVLPVAASSASGPRSSHDENFPSPGGCLTKPWGSDRAGRALVCMGCAEGQRLAVAIYVMLNMVVFFWGFFTVGSQLKTWGVSRNSAWATAAGAGYALSLNLAVGILPSLKSLHTALRGSGTMLRDWIPIDDPFMLQTKVGMLTGIWTCVHVGGHFRHIGAVAQGVPLQKDPLGVWRLTVEQMQSGAPVADQLLTWTNFTGLLALMLLVVLFVAAAPRFDYAQRVWPCLKLCGGFNMYQRAHMLWPLFYLLVILHGTPRLYAWLFFPLACYILDKLLLVQRQLYPAVLFSARLVGQDVLHLALEVPEGFSYHAGQYILLNWRGEWHPFTLTSAPEERLLSVHLRAPPEYDWCAALRQRVLVDAPKAAHTSKLSGEPAPGTTVEYEPLVLSSGTVSVPRSESRPKDDPKRVNTRHVDDPIVLQMARPVDAGDTVAIKMAGPFGPISSRVFEFSAVMLVGVGFNTTPVVSILRSVQMRAQRRAQMLAATGSKSNADLFGGGGDGTPSAALSSDARLRQMRETAASQQGANSRLTSVVGASRASGARPSGSGGGSAWSSDLAAADLVRHAVQVPGRIHLYWLVRSTAELQWCHSMLVGAAEGPAKAILHVTIFIAPEVDTTQLEPLPCRSEQRLHVGRPRWGAVFEAVKAEHPGCNVGVFLCGSNDVGAKLLKQAQKRSDPPGAGSLGTSFCYFREHF</sequence>
<feature type="region of interest" description="Disordered" evidence="2">
    <location>
        <begin position="1991"/>
        <end position="2013"/>
    </location>
</feature>
<dbReference type="InterPro" id="IPR017927">
    <property type="entry name" value="FAD-bd_FR_type"/>
</dbReference>
<keyword evidence="6" id="KW-1185">Reference proteome</keyword>
<feature type="region of interest" description="Disordered" evidence="2">
    <location>
        <begin position="1080"/>
        <end position="1106"/>
    </location>
</feature>
<keyword evidence="3" id="KW-1133">Transmembrane helix</keyword>
<feature type="region of interest" description="Disordered" evidence="2">
    <location>
        <begin position="2117"/>
        <end position="2151"/>
    </location>
</feature>
<feature type="transmembrane region" description="Helical" evidence="3">
    <location>
        <begin position="1535"/>
        <end position="1563"/>
    </location>
</feature>
<dbReference type="Gene3D" id="2.40.30.10">
    <property type="entry name" value="Translation factors"/>
    <property type="match status" value="1"/>
</dbReference>
<feature type="domain" description="FAD-binding FR-type" evidence="4">
    <location>
        <begin position="1881"/>
        <end position="2047"/>
    </location>
</feature>
<feature type="transmembrane region" description="Helical" evidence="3">
    <location>
        <begin position="1793"/>
        <end position="1816"/>
    </location>
</feature>